<gene>
    <name evidence="4" type="ORF">Agabi119p4_9948</name>
</gene>
<comment type="similarity">
    <text evidence="1">Belongs to the WrbA family.</text>
</comment>
<dbReference type="SUPFAM" id="SSF52218">
    <property type="entry name" value="Flavoproteins"/>
    <property type="match status" value="1"/>
</dbReference>
<dbReference type="Proteomes" id="UP000629468">
    <property type="component" value="Unassembled WGS sequence"/>
</dbReference>
<name>A0A8H7C416_AGABI</name>
<evidence type="ECO:0000256" key="1">
    <source>
        <dbReference type="ARBA" id="ARBA00006961"/>
    </source>
</evidence>
<evidence type="ECO:0000259" key="3">
    <source>
        <dbReference type="PROSITE" id="PS50902"/>
    </source>
</evidence>
<dbReference type="InterPro" id="IPR008254">
    <property type="entry name" value="Flavodoxin/NO_synth"/>
</dbReference>
<dbReference type="PROSITE" id="PS50902">
    <property type="entry name" value="FLAVODOXIN_LIKE"/>
    <property type="match status" value="1"/>
</dbReference>
<evidence type="ECO:0000313" key="4">
    <source>
        <dbReference type="EMBL" id="KAF7761956.1"/>
    </source>
</evidence>
<feature type="compositionally biased region" description="Basic and acidic residues" evidence="2">
    <location>
        <begin position="10"/>
        <end position="19"/>
    </location>
</feature>
<dbReference type="InterPro" id="IPR029039">
    <property type="entry name" value="Flavoprotein-like_sf"/>
</dbReference>
<dbReference type="NCBIfam" id="TIGR01755">
    <property type="entry name" value="flav_wrbA"/>
    <property type="match status" value="1"/>
</dbReference>
<dbReference type="PANTHER" id="PTHR30546:SF23">
    <property type="entry name" value="FLAVOPROTEIN-LIKE PROTEIN YCP4-RELATED"/>
    <property type="match status" value="1"/>
</dbReference>
<dbReference type="GO" id="GO:0010181">
    <property type="term" value="F:FMN binding"/>
    <property type="evidence" value="ECO:0007669"/>
    <property type="project" value="InterPro"/>
</dbReference>
<evidence type="ECO:0000256" key="2">
    <source>
        <dbReference type="SAM" id="MobiDB-lite"/>
    </source>
</evidence>
<dbReference type="AlphaFoldDB" id="A0A8H7C416"/>
<dbReference type="Pfam" id="PF00258">
    <property type="entry name" value="Flavodoxin_1"/>
    <property type="match status" value="1"/>
</dbReference>
<accession>A0A8H7C416</accession>
<reference evidence="4 5" key="1">
    <citation type="journal article" name="Sci. Rep.">
        <title>Telomere-to-telomere assembled and centromere annotated genomes of the two main subspecies of the button mushroom Agaricus bisporus reveal especially polymorphic chromosome ends.</title>
        <authorList>
            <person name="Sonnenberg A.S.M."/>
            <person name="Sedaghat-Telgerd N."/>
            <person name="Lavrijssen B."/>
            <person name="Ohm R.A."/>
            <person name="Hendrickx P.M."/>
            <person name="Scholtmeijer K."/>
            <person name="Baars J.J.P."/>
            <person name="van Peer A."/>
        </authorList>
    </citation>
    <scope>NUCLEOTIDE SEQUENCE [LARGE SCALE GENOMIC DNA]</scope>
    <source>
        <strain evidence="4 5">H119_p4</strain>
    </source>
</reference>
<protein>
    <submittedName>
        <fullName evidence="4">CAZyme family AA6</fullName>
    </submittedName>
</protein>
<dbReference type="GO" id="GO:0016020">
    <property type="term" value="C:membrane"/>
    <property type="evidence" value="ECO:0007669"/>
    <property type="project" value="TreeGrafter"/>
</dbReference>
<dbReference type="InterPro" id="IPR010089">
    <property type="entry name" value="Flavoprotein_WrbA-like"/>
</dbReference>
<dbReference type="FunFam" id="3.40.50.360:FF:000001">
    <property type="entry name" value="NAD(P)H dehydrogenase (Quinone) FQR1-like"/>
    <property type="match status" value="1"/>
</dbReference>
<dbReference type="Gene3D" id="3.40.50.360">
    <property type="match status" value="1"/>
</dbReference>
<sequence length="309" mass="33510">MDNWTSGSSLRREHDKKEINNPINNGRLSPLSEKTSHKIPQDTTASLNYRRRGIKQGSVYPLEHTRSYPKSVSDTNTKGEAKATEPVQAPEPTSSDPVSTSTLHSSTTMPRVAIIIYSMYGHIGTMAEAVKAGIVKAGGKVDIYQVPETLSDEILVKMKAPAKPSYPVIQPEGLTEYDAFLFGIPTRYGTMPAQWKAFWDATGGLWAAGKLAGKYAGIFVSTGTQSGGQETTVLTTLTTLTHHGILFVPFGYSHAFAELSSFETVRGGSPWGAGTYAGHDSSRSPVPLELTIAEKHGKSFWEIVSKVNF</sequence>
<proteinExistence type="inferred from homology"/>
<dbReference type="NCBIfam" id="NF002999">
    <property type="entry name" value="PRK03767.1"/>
    <property type="match status" value="1"/>
</dbReference>
<dbReference type="PANTHER" id="PTHR30546">
    <property type="entry name" value="FLAVODOXIN-RELATED PROTEIN WRBA-RELATED"/>
    <property type="match status" value="1"/>
</dbReference>
<feature type="region of interest" description="Disordered" evidence="2">
    <location>
        <begin position="1"/>
        <end position="104"/>
    </location>
</feature>
<feature type="domain" description="Flavodoxin-like" evidence="3">
    <location>
        <begin position="112"/>
        <end position="300"/>
    </location>
</feature>
<feature type="compositionally biased region" description="Polar residues" evidence="2">
    <location>
        <begin position="91"/>
        <end position="104"/>
    </location>
</feature>
<dbReference type="EMBL" id="JABXXO010000013">
    <property type="protein sequence ID" value="KAF7761956.1"/>
    <property type="molecule type" value="Genomic_DNA"/>
</dbReference>
<evidence type="ECO:0000313" key="5">
    <source>
        <dbReference type="Proteomes" id="UP000629468"/>
    </source>
</evidence>
<dbReference type="GO" id="GO:0003955">
    <property type="term" value="F:NAD(P)H dehydrogenase (quinone) activity"/>
    <property type="evidence" value="ECO:0007669"/>
    <property type="project" value="InterPro"/>
</dbReference>
<organism evidence="4 5">
    <name type="scientific">Agaricus bisporus var. burnettii</name>
    <dbReference type="NCBI Taxonomy" id="192524"/>
    <lineage>
        <taxon>Eukaryota</taxon>
        <taxon>Fungi</taxon>
        <taxon>Dikarya</taxon>
        <taxon>Basidiomycota</taxon>
        <taxon>Agaricomycotina</taxon>
        <taxon>Agaricomycetes</taxon>
        <taxon>Agaricomycetidae</taxon>
        <taxon>Agaricales</taxon>
        <taxon>Agaricineae</taxon>
        <taxon>Agaricaceae</taxon>
        <taxon>Agaricus</taxon>
    </lineage>
</organism>
<comment type="caution">
    <text evidence="4">The sequence shown here is derived from an EMBL/GenBank/DDBJ whole genome shotgun (WGS) entry which is preliminary data.</text>
</comment>